<gene>
    <name evidence="2" type="ORF">llap_14061</name>
</gene>
<sequence length="143" mass="16217">MQVVLTLQDEETSSPHSAFSKPKVARDQRDGSWCFHETWYRAFWWWSEGDFTHWAEPGKRGGKAVGGCLHNPRTLEKSQGTPVEVKQPVKLAFSKDQYSHLGTCCDEGRRKDGGRKGREYKDGDGFYALKELRIVVPPSGVKC</sequence>
<proteinExistence type="predicted"/>
<evidence type="ECO:0000256" key="1">
    <source>
        <dbReference type="SAM" id="MobiDB-lite"/>
    </source>
</evidence>
<keyword evidence="3" id="KW-1185">Reference proteome</keyword>
<protein>
    <submittedName>
        <fullName evidence="2">Uncharacterized protein</fullName>
    </submittedName>
</protein>
<evidence type="ECO:0000313" key="2">
    <source>
        <dbReference type="EMBL" id="PKU35635.1"/>
    </source>
</evidence>
<reference evidence="3" key="2">
    <citation type="submission" date="2017-12" db="EMBL/GenBank/DDBJ databases">
        <title>Genome sequence of the Bar-tailed Godwit (Limosa lapponica baueri).</title>
        <authorList>
            <person name="Lima N.C.B."/>
            <person name="Parody-Merino A.M."/>
            <person name="Battley P.F."/>
            <person name="Fidler A.E."/>
            <person name="Prosdocimi F."/>
        </authorList>
    </citation>
    <scope>NUCLEOTIDE SEQUENCE [LARGE SCALE GENOMIC DNA]</scope>
</reference>
<dbReference type="AlphaFoldDB" id="A0A2I0TPE3"/>
<reference evidence="3" key="1">
    <citation type="submission" date="2017-11" db="EMBL/GenBank/DDBJ databases">
        <authorList>
            <person name="Lima N.C."/>
            <person name="Parody-Merino A.M."/>
            <person name="Battley P.F."/>
            <person name="Fidler A.E."/>
            <person name="Prosdocimi F."/>
        </authorList>
    </citation>
    <scope>NUCLEOTIDE SEQUENCE [LARGE SCALE GENOMIC DNA]</scope>
</reference>
<accession>A0A2I0TPE3</accession>
<organism evidence="2 3">
    <name type="scientific">Limosa lapponica baueri</name>
    <dbReference type="NCBI Taxonomy" id="1758121"/>
    <lineage>
        <taxon>Eukaryota</taxon>
        <taxon>Metazoa</taxon>
        <taxon>Chordata</taxon>
        <taxon>Craniata</taxon>
        <taxon>Vertebrata</taxon>
        <taxon>Euteleostomi</taxon>
        <taxon>Archelosauria</taxon>
        <taxon>Archosauria</taxon>
        <taxon>Dinosauria</taxon>
        <taxon>Saurischia</taxon>
        <taxon>Theropoda</taxon>
        <taxon>Coelurosauria</taxon>
        <taxon>Aves</taxon>
        <taxon>Neognathae</taxon>
        <taxon>Neoaves</taxon>
        <taxon>Charadriiformes</taxon>
        <taxon>Scolopacidae</taxon>
        <taxon>Limosa</taxon>
    </lineage>
</organism>
<dbReference type="Proteomes" id="UP000233556">
    <property type="component" value="Unassembled WGS sequence"/>
</dbReference>
<evidence type="ECO:0000313" key="3">
    <source>
        <dbReference type="Proteomes" id="UP000233556"/>
    </source>
</evidence>
<feature type="region of interest" description="Disordered" evidence="1">
    <location>
        <begin position="1"/>
        <end position="23"/>
    </location>
</feature>
<dbReference type="EMBL" id="KZ508135">
    <property type="protein sequence ID" value="PKU35635.1"/>
    <property type="molecule type" value="Genomic_DNA"/>
</dbReference>
<name>A0A2I0TPE3_LIMLA</name>